<gene>
    <name evidence="2" type="ORF">E6H02_10765</name>
</gene>
<dbReference type="InterPro" id="IPR002937">
    <property type="entry name" value="Amino_oxidase"/>
</dbReference>
<protein>
    <submittedName>
        <fullName evidence="2">FAD-dependent oxidoreductase</fullName>
    </submittedName>
</protein>
<proteinExistence type="predicted"/>
<dbReference type="Pfam" id="PF01593">
    <property type="entry name" value="Amino_oxidase"/>
    <property type="match status" value="1"/>
</dbReference>
<evidence type="ECO:0000313" key="2">
    <source>
        <dbReference type="EMBL" id="TMJ07914.1"/>
    </source>
</evidence>
<organism evidence="2 3">
    <name type="scientific">Candidatus Segetimicrobium genomatis</name>
    <dbReference type="NCBI Taxonomy" id="2569760"/>
    <lineage>
        <taxon>Bacteria</taxon>
        <taxon>Bacillati</taxon>
        <taxon>Candidatus Sysuimicrobiota</taxon>
        <taxon>Candidatus Sysuimicrobiia</taxon>
        <taxon>Candidatus Sysuimicrobiales</taxon>
        <taxon>Candidatus Segetimicrobiaceae</taxon>
        <taxon>Candidatus Segetimicrobium</taxon>
    </lineage>
</organism>
<comment type="caution">
    <text evidence="2">The sequence shown here is derived from an EMBL/GenBank/DDBJ whole genome shotgun (WGS) entry which is preliminary data.</text>
</comment>
<dbReference type="AlphaFoldDB" id="A0A537LIR0"/>
<evidence type="ECO:0000313" key="3">
    <source>
        <dbReference type="Proteomes" id="UP000320393"/>
    </source>
</evidence>
<dbReference type="Proteomes" id="UP000320393">
    <property type="component" value="Unassembled WGS sequence"/>
</dbReference>
<name>A0A537LIR0_9BACT</name>
<sequence>MVIPASQDVDYEVVIVGGGIAGLSAAWELRDRSIIVFEAADRVGGRMRSEPRGHYWLNLGAHLFGGPDSHLALLVDAAGLETRSIPGNRMGLAFNGKVVASGAPETYPLRLPLSPAARLSFIKSGLKLRWAARGFQRAARRQTGEPASAARARELAYRENETFADYLGGMHPDVESIFRAIAERIAAEPHEITAGCGAGLFAVVWDGQLTLARNLIGGSALLPLTLARHLGSRIVTGAAVEEVVPEPTGARIRVRVAGRVRDVSAKYVIAATPAYVTHRIVRGLPSDTADALARIPYGPFVCGAVLTGEGGPMPWDDVYAIATPGKPFNMLFNHANVLRGSGPREPGGSLMAYGGGDSGRRLLQMTDAQIQDAFLHG</sequence>
<dbReference type="InterPro" id="IPR050464">
    <property type="entry name" value="Zeta_carotene_desat/Oxidored"/>
</dbReference>
<feature type="domain" description="Amine oxidase" evidence="1">
    <location>
        <begin position="20"/>
        <end position="375"/>
    </location>
</feature>
<dbReference type="PANTHER" id="PTHR42923:SF3">
    <property type="entry name" value="PROTOPORPHYRINOGEN OXIDASE"/>
    <property type="match status" value="1"/>
</dbReference>
<reference evidence="2 3" key="1">
    <citation type="journal article" date="2019" name="Nat. Microbiol.">
        <title>Mediterranean grassland soil C-N compound turnover is dependent on rainfall and depth, and is mediated by genomically divergent microorganisms.</title>
        <authorList>
            <person name="Diamond S."/>
            <person name="Andeer P.F."/>
            <person name="Li Z."/>
            <person name="Crits-Christoph A."/>
            <person name="Burstein D."/>
            <person name="Anantharaman K."/>
            <person name="Lane K.R."/>
            <person name="Thomas B.C."/>
            <person name="Pan C."/>
            <person name="Northen T.R."/>
            <person name="Banfield J.F."/>
        </authorList>
    </citation>
    <scope>NUCLEOTIDE SEQUENCE [LARGE SCALE GENOMIC DNA]</scope>
    <source>
        <strain evidence="2">NP_5</strain>
    </source>
</reference>
<dbReference type="SUPFAM" id="SSF51905">
    <property type="entry name" value="FAD/NAD(P)-binding domain"/>
    <property type="match status" value="1"/>
</dbReference>
<dbReference type="GO" id="GO:0016491">
    <property type="term" value="F:oxidoreductase activity"/>
    <property type="evidence" value="ECO:0007669"/>
    <property type="project" value="InterPro"/>
</dbReference>
<accession>A0A537LIR0</accession>
<dbReference type="InterPro" id="IPR036188">
    <property type="entry name" value="FAD/NAD-bd_sf"/>
</dbReference>
<dbReference type="PANTHER" id="PTHR42923">
    <property type="entry name" value="PROTOPORPHYRINOGEN OXIDASE"/>
    <property type="match status" value="1"/>
</dbReference>
<dbReference type="EMBL" id="VBAM01000440">
    <property type="protein sequence ID" value="TMJ07914.1"/>
    <property type="molecule type" value="Genomic_DNA"/>
</dbReference>
<feature type="non-terminal residue" evidence="2">
    <location>
        <position position="377"/>
    </location>
</feature>
<evidence type="ECO:0000259" key="1">
    <source>
        <dbReference type="Pfam" id="PF01593"/>
    </source>
</evidence>
<dbReference type="Gene3D" id="3.50.50.60">
    <property type="entry name" value="FAD/NAD(P)-binding domain"/>
    <property type="match status" value="1"/>
</dbReference>